<feature type="compositionally biased region" description="Low complexity" evidence="1">
    <location>
        <begin position="60"/>
        <end position="73"/>
    </location>
</feature>
<feature type="compositionally biased region" description="Low complexity" evidence="1">
    <location>
        <begin position="145"/>
        <end position="163"/>
    </location>
</feature>
<comment type="caution">
    <text evidence="2">The sequence shown here is derived from an EMBL/GenBank/DDBJ whole genome shotgun (WGS) entry which is preliminary data.</text>
</comment>
<feature type="region of interest" description="Disordered" evidence="1">
    <location>
        <begin position="52"/>
        <end position="73"/>
    </location>
</feature>
<dbReference type="Proteomes" id="UP000314294">
    <property type="component" value="Unassembled WGS sequence"/>
</dbReference>
<gene>
    <name evidence="2" type="ORF">EYF80_050842</name>
</gene>
<keyword evidence="3" id="KW-1185">Reference proteome</keyword>
<dbReference type="AlphaFoldDB" id="A0A4Z2FF04"/>
<evidence type="ECO:0000313" key="3">
    <source>
        <dbReference type="Proteomes" id="UP000314294"/>
    </source>
</evidence>
<feature type="region of interest" description="Disordered" evidence="1">
    <location>
        <begin position="376"/>
        <end position="404"/>
    </location>
</feature>
<accession>A0A4Z2FF04</accession>
<dbReference type="EMBL" id="SRLO01001319">
    <property type="protein sequence ID" value="TNN38992.1"/>
    <property type="molecule type" value="Genomic_DNA"/>
</dbReference>
<feature type="region of interest" description="Disordered" evidence="1">
    <location>
        <begin position="123"/>
        <end position="196"/>
    </location>
</feature>
<evidence type="ECO:0000256" key="1">
    <source>
        <dbReference type="SAM" id="MobiDB-lite"/>
    </source>
</evidence>
<proteinExistence type="predicted"/>
<organism evidence="2 3">
    <name type="scientific">Liparis tanakae</name>
    <name type="common">Tanaka's snailfish</name>
    <dbReference type="NCBI Taxonomy" id="230148"/>
    <lineage>
        <taxon>Eukaryota</taxon>
        <taxon>Metazoa</taxon>
        <taxon>Chordata</taxon>
        <taxon>Craniata</taxon>
        <taxon>Vertebrata</taxon>
        <taxon>Euteleostomi</taxon>
        <taxon>Actinopterygii</taxon>
        <taxon>Neopterygii</taxon>
        <taxon>Teleostei</taxon>
        <taxon>Neoteleostei</taxon>
        <taxon>Acanthomorphata</taxon>
        <taxon>Eupercaria</taxon>
        <taxon>Perciformes</taxon>
        <taxon>Cottioidei</taxon>
        <taxon>Cottales</taxon>
        <taxon>Liparidae</taxon>
        <taxon>Liparis</taxon>
    </lineage>
</organism>
<protein>
    <submittedName>
        <fullName evidence="2">Uncharacterized protein</fullName>
    </submittedName>
</protein>
<name>A0A4Z2FF04_9TELE</name>
<reference evidence="2 3" key="1">
    <citation type="submission" date="2019-03" db="EMBL/GenBank/DDBJ databases">
        <title>First draft genome of Liparis tanakae, snailfish: a comprehensive survey of snailfish specific genes.</title>
        <authorList>
            <person name="Kim W."/>
            <person name="Song I."/>
            <person name="Jeong J.-H."/>
            <person name="Kim D."/>
            <person name="Kim S."/>
            <person name="Ryu S."/>
            <person name="Song J.Y."/>
            <person name="Lee S.K."/>
        </authorList>
    </citation>
    <scope>NUCLEOTIDE SEQUENCE [LARGE SCALE GENOMIC DNA]</scope>
    <source>
        <tissue evidence="2">Muscle</tissue>
    </source>
</reference>
<sequence length="404" mass="43829">MRQDPPVGELVHHHHRQAEHQHQEVPECNAGQQVVPGGPHVEVVPHDAHDRHVAHHAHGEQQAGQQEHAVGRVRPVARRVEGVEEPRGVRGISTATDIVADVPDARFRPAVARGAVSESFSKDWPKVDCCSSSSAPRARRRLRSTSRSSISARGRRGPAPGRRAAPRPPGRSTLSAPVNSRLRHNHRPAGGSMAETRGVRTEPVRFHDNRAELDEETLKFFCSQPRVPKLPILLLAFPTLELDSVGPLGVRAGGAGGGGGGGGGGQVLVSWLHQIPEDRAQTASLPLGAPVAPVAPVTPVAPHGPARHHPLLLLHLGEPLEQLPDLVVRQFGRPLRLRAAASGLRGRTDKVYSNDNAPPHRKLTHGVNNYHAMINSSETLRGEERRKGDEEERRGGMERRRGNM</sequence>
<feature type="compositionally biased region" description="Basic and acidic residues" evidence="1">
    <location>
        <begin position="380"/>
        <end position="404"/>
    </location>
</feature>
<evidence type="ECO:0000313" key="2">
    <source>
        <dbReference type="EMBL" id="TNN38992.1"/>
    </source>
</evidence>